<sequence length="470" mass="48221">MSSSVHVAVVGGGLAGATAAREVATRLPDAVVTVYESTDHAGGKLAGAEVGGVTVDVGAESMLNRRPEAVALAREVGLGERLVHPEPVSAALWTRSALRSLPPSVMGVPSSMAALADSRVLSRAGLVRARADLPVPTPSDDVSVASYVGRRLGREVVDVLVEPLLGGVYAGHANELSVQAAAPAIWALHKRGSRIAHAAAEQTAAASPGLPPVFAGLDGGLWQLPREVLSHPSIVVRTRSTVREIAAGADGRWRLVVGPANAAERVDADAVVLATPAAPTARLLAPSVPIAARVLREIDYASMAIVTLAVRRDQIASDLSGSGFLVPPVEGRSIKAATFSSNKWGWLGSRAGDLVVMRASLGRAGEEHVLQRDDSELVATAVADLGDAIGLSGPLVDAHVQRWGGGLPQYTVGHLARVAQIDEAVAGTPGLAVCGAAYGGVGIPAVIASGRAAALQIIDHLESSRRREAE</sequence>
<evidence type="ECO:0000256" key="1">
    <source>
        <dbReference type="ARBA" id="ARBA00001755"/>
    </source>
</evidence>
<comment type="caution">
    <text evidence="14">The sequence shown here is derived from an EMBL/GenBank/DDBJ whole genome shotgun (WGS) entry which is preliminary data.</text>
</comment>
<keyword evidence="9 12" id="KW-0274">FAD</keyword>
<dbReference type="InterPro" id="IPR004572">
    <property type="entry name" value="Protoporphyrinogen_oxidase"/>
</dbReference>
<dbReference type="InterPro" id="IPR002937">
    <property type="entry name" value="Amino_oxidase"/>
</dbReference>
<evidence type="ECO:0000256" key="4">
    <source>
        <dbReference type="ARBA" id="ARBA00004744"/>
    </source>
</evidence>
<reference evidence="14 15" key="1">
    <citation type="submission" date="2019-09" db="EMBL/GenBank/DDBJ databases">
        <title>Mumia zhuanghuii sp. nov. isolated from the intestinal contents of plateau pika (Ochotona curzoniae) in the Qinghai-Tibet plateau of China.</title>
        <authorList>
            <person name="Tian Z."/>
        </authorList>
    </citation>
    <scope>NUCLEOTIDE SEQUENCE [LARGE SCALE GENOMIC DNA]</scope>
    <source>
        <strain evidence="15">350</strain>
    </source>
</reference>
<keyword evidence="8 12" id="KW-0285">Flavoprotein</keyword>
<comment type="catalytic activity">
    <reaction evidence="1">
        <text>coproporphyrinogen III + 3 O2 = coproporphyrin III + 3 H2O2</text>
        <dbReference type="Rhea" id="RHEA:43436"/>
        <dbReference type="ChEBI" id="CHEBI:15379"/>
        <dbReference type="ChEBI" id="CHEBI:16240"/>
        <dbReference type="ChEBI" id="CHEBI:57309"/>
        <dbReference type="ChEBI" id="CHEBI:131725"/>
        <dbReference type="EC" id="1.3.3.15"/>
    </reaction>
    <physiologicalReaction direction="left-to-right" evidence="1">
        <dbReference type="Rhea" id="RHEA:43437"/>
    </physiologicalReaction>
</comment>
<dbReference type="NCBIfam" id="TIGR00562">
    <property type="entry name" value="proto_IX_ox"/>
    <property type="match status" value="1"/>
</dbReference>
<evidence type="ECO:0000256" key="3">
    <source>
        <dbReference type="ARBA" id="ARBA00002185"/>
    </source>
</evidence>
<dbReference type="OrthoDB" id="4496419at2"/>
<dbReference type="GO" id="GO:0005737">
    <property type="term" value="C:cytoplasm"/>
    <property type="evidence" value="ECO:0007669"/>
    <property type="project" value="UniProtKB-SubCell"/>
</dbReference>
<evidence type="ECO:0000256" key="10">
    <source>
        <dbReference type="ARBA" id="ARBA00023002"/>
    </source>
</evidence>
<comment type="cofactor">
    <cofactor evidence="2 12">
        <name>FAD</name>
        <dbReference type="ChEBI" id="CHEBI:57692"/>
    </cofactor>
</comment>
<dbReference type="GO" id="GO:0006783">
    <property type="term" value="P:heme biosynthetic process"/>
    <property type="evidence" value="ECO:0007669"/>
    <property type="project" value="UniProtKB-UniRule"/>
</dbReference>
<dbReference type="SUPFAM" id="SSF51905">
    <property type="entry name" value="FAD/NAD(P)-binding domain"/>
    <property type="match status" value="1"/>
</dbReference>
<dbReference type="UniPathway" id="UPA00252"/>
<keyword evidence="11 12" id="KW-0350">Heme biosynthesis</keyword>
<comment type="pathway">
    <text evidence="4 12">Porphyrin-containing compound metabolism; protoheme biosynthesis.</text>
</comment>
<keyword evidence="12" id="KW-0963">Cytoplasm</keyword>
<evidence type="ECO:0000256" key="9">
    <source>
        <dbReference type="ARBA" id="ARBA00022827"/>
    </source>
</evidence>
<evidence type="ECO:0000256" key="11">
    <source>
        <dbReference type="ARBA" id="ARBA00023133"/>
    </source>
</evidence>
<evidence type="ECO:0000256" key="5">
    <source>
        <dbReference type="ARBA" id="ARBA00008310"/>
    </source>
</evidence>
<evidence type="ECO:0000256" key="6">
    <source>
        <dbReference type="ARBA" id="ARBA00012402"/>
    </source>
</evidence>
<dbReference type="EC" id="1.3.3.15" evidence="6 12"/>
<keyword evidence="10 12" id="KW-0560">Oxidoreductase</keyword>
<dbReference type="SUPFAM" id="SSF54373">
    <property type="entry name" value="FAD-linked reductases, C-terminal domain"/>
    <property type="match status" value="1"/>
</dbReference>
<evidence type="ECO:0000256" key="2">
    <source>
        <dbReference type="ARBA" id="ARBA00001974"/>
    </source>
</evidence>
<dbReference type="Pfam" id="PF01593">
    <property type="entry name" value="Amino_oxidase"/>
    <property type="match status" value="1"/>
</dbReference>
<comment type="similarity">
    <text evidence="5 12">Belongs to the protoporphyrinogen/coproporphyrinogen oxidase family. Coproporphyrinogen III oxidase subfamily.</text>
</comment>
<comment type="function">
    <text evidence="3 12">Involved in coproporphyrin-dependent heme b biosynthesis. Catalyzes the oxidation of coproporphyrinogen III to coproporphyrin III.</text>
</comment>
<name>A0A5Q6RZ33_9ACTN</name>
<dbReference type="PANTHER" id="PTHR42923:SF3">
    <property type="entry name" value="PROTOPORPHYRINOGEN OXIDASE"/>
    <property type="match status" value="1"/>
</dbReference>
<dbReference type="EMBL" id="VDFQ02000002">
    <property type="protein sequence ID" value="KAA1423351.1"/>
    <property type="molecule type" value="Genomic_DNA"/>
</dbReference>
<accession>A0A5Q6RZ33</accession>
<proteinExistence type="inferred from homology"/>
<evidence type="ECO:0000256" key="8">
    <source>
        <dbReference type="ARBA" id="ARBA00022630"/>
    </source>
</evidence>
<dbReference type="InterPro" id="IPR036188">
    <property type="entry name" value="FAD/NAD-bd_sf"/>
</dbReference>
<dbReference type="InterPro" id="IPR050464">
    <property type="entry name" value="Zeta_carotene_desat/Oxidored"/>
</dbReference>
<dbReference type="AlphaFoldDB" id="A0A5Q6RZ33"/>
<evidence type="ECO:0000256" key="12">
    <source>
        <dbReference type="RuleBase" id="RU364052"/>
    </source>
</evidence>
<gene>
    <name evidence="14" type="primary">hemG</name>
    <name evidence="14" type="ORF">FE697_006970</name>
</gene>
<evidence type="ECO:0000313" key="14">
    <source>
        <dbReference type="EMBL" id="KAA1423351.1"/>
    </source>
</evidence>
<dbReference type="PANTHER" id="PTHR42923">
    <property type="entry name" value="PROTOPORPHYRINOGEN OXIDASE"/>
    <property type="match status" value="1"/>
</dbReference>
<feature type="domain" description="Amine oxidase" evidence="13">
    <location>
        <begin position="15"/>
        <end position="458"/>
    </location>
</feature>
<dbReference type="Gene3D" id="3.50.50.60">
    <property type="entry name" value="FAD/NAD(P)-binding domain"/>
    <property type="match status" value="1"/>
</dbReference>
<evidence type="ECO:0000256" key="7">
    <source>
        <dbReference type="ARBA" id="ARBA00019046"/>
    </source>
</evidence>
<dbReference type="GO" id="GO:0004729">
    <property type="term" value="F:oxygen-dependent protoporphyrinogen oxidase activity"/>
    <property type="evidence" value="ECO:0007669"/>
    <property type="project" value="UniProtKB-UniRule"/>
</dbReference>
<protein>
    <recommendedName>
        <fullName evidence="7 12">Coproporphyrinogen III oxidase</fullName>
        <ecNumber evidence="6 12">1.3.3.15</ecNumber>
    </recommendedName>
</protein>
<dbReference type="RefSeq" id="WP_149768870.1">
    <property type="nucleotide sequence ID" value="NZ_VDFQ02000002.1"/>
</dbReference>
<dbReference type="Gene3D" id="3.90.660.20">
    <property type="entry name" value="Protoporphyrinogen oxidase, mitochondrial, domain 2"/>
    <property type="match status" value="1"/>
</dbReference>
<organism evidence="14 15">
    <name type="scientific">Mumia zhuanghuii</name>
    <dbReference type="NCBI Taxonomy" id="2585211"/>
    <lineage>
        <taxon>Bacteria</taxon>
        <taxon>Bacillati</taxon>
        <taxon>Actinomycetota</taxon>
        <taxon>Actinomycetes</taxon>
        <taxon>Propionibacteriales</taxon>
        <taxon>Nocardioidaceae</taxon>
        <taxon>Mumia</taxon>
    </lineage>
</organism>
<dbReference type="Gene3D" id="1.10.3110.10">
    <property type="entry name" value="protoporphyrinogen ix oxidase, domain 3"/>
    <property type="match status" value="1"/>
</dbReference>
<comment type="subcellular location">
    <subcellularLocation>
        <location evidence="12">Cytoplasm</location>
    </subcellularLocation>
</comment>
<dbReference type="Proteomes" id="UP000307768">
    <property type="component" value="Unassembled WGS sequence"/>
</dbReference>
<evidence type="ECO:0000259" key="13">
    <source>
        <dbReference type="Pfam" id="PF01593"/>
    </source>
</evidence>
<evidence type="ECO:0000313" key="15">
    <source>
        <dbReference type="Proteomes" id="UP000307768"/>
    </source>
</evidence>